<evidence type="ECO:0000313" key="3">
    <source>
        <dbReference type="Proteomes" id="UP000530234"/>
    </source>
</evidence>
<feature type="compositionally biased region" description="Gly residues" evidence="1">
    <location>
        <begin position="58"/>
        <end position="72"/>
    </location>
</feature>
<evidence type="ECO:0000313" key="2">
    <source>
        <dbReference type="EMBL" id="MBB0227952.1"/>
    </source>
</evidence>
<feature type="region of interest" description="Disordered" evidence="1">
    <location>
        <begin position="32"/>
        <end position="121"/>
    </location>
</feature>
<name>A0A7W3SZ38_9ACTN</name>
<dbReference type="Proteomes" id="UP000530234">
    <property type="component" value="Unassembled WGS sequence"/>
</dbReference>
<dbReference type="AlphaFoldDB" id="A0A7W3SZ38"/>
<organism evidence="2 3">
    <name type="scientific">Streptomyces calidiresistens</name>
    <dbReference type="NCBI Taxonomy" id="1485586"/>
    <lineage>
        <taxon>Bacteria</taxon>
        <taxon>Bacillati</taxon>
        <taxon>Actinomycetota</taxon>
        <taxon>Actinomycetes</taxon>
        <taxon>Kitasatosporales</taxon>
        <taxon>Streptomycetaceae</taxon>
        <taxon>Streptomyces</taxon>
    </lineage>
</organism>
<dbReference type="EMBL" id="VKHS01000001">
    <property type="protein sequence ID" value="MBB0227952.1"/>
    <property type="molecule type" value="Genomic_DNA"/>
</dbReference>
<reference evidence="3" key="1">
    <citation type="submission" date="2019-10" db="EMBL/GenBank/DDBJ databases">
        <title>Streptomyces sp. nov., a novel actinobacterium isolated from alkaline environment.</title>
        <authorList>
            <person name="Golinska P."/>
        </authorList>
    </citation>
    <scope>NUCLEOTIDE SEQUENCE [LARGE SCALE GENOMIC DNA]</scope>
    <source>
        <strain evidence="3">DSM 42108</strain>
    </source>
</reference>
<sequence>MCPVSPWSRRWWYQSIHSTVASSLRERVRRTGINRSETFQGREAHPPPSDPWEDDDGTGGQVAIGRPHGGPTTGTHLAADGRRRPMVLPHPGPGCGRARLPRGHGPPARPRRCGCPAPGRMRSRRTRRIPLAPSVSTPANAESARSFPSPMTGKPTGGTAAAGAAAFDREAYQQRNTVERRINRLEQWRGIATGHEKTATIHRAGLHIAGIFLRSAR</sequence>
<feature type="region of interest" description="Disordered" evidence="1">
    <location>
        <begin position="134"/>
        <end position="160"/>
    </location>
</feature>
<proteinExistence type="predicted"/>
<protein>
    <submittedName>
        <fullName evidence="2">Transposase</fullName>
    </submittedName>
</protein>
<keyword evidence="3" id="KW-1185">Reference proteome</keyword>
<gene>
    <name evidence="2" type="ORF">FOE67_00080</name>
</gene>
<comment type="caution">
    <text evidence="2">The sequence shown here is derived from an EMBL/GenBank/DDBJ whole genome shotgun (WGS) entry which is preliminary data.</text>
</comment>
<evidence type="ECO:0000256" key="1">
    <source>
        <dbReference type="SAM" id="MobiDB-lite"/>
    </source>
</evidence>
<accession>A0A7W3SZ38</accession>